<keyword evidence="5" id="KW-1185">Reference proteome</keyword>
<evidence type="ECO:0000256" key="1">
    <source>
        <dbReference type="SAM" id="Phobius"/>
    </source>
</evidence>
<dbReference type="SUPFAM" id="SSF56601">
    <property type="entry name" value="beta-lactamase/transpeptidase-like"/>
    <property type="match status" value="1"/>
</dbReference>
<organism evidence="4 5">
    <name type="scientific">Youngiibacter multivorans</name>
    <dbReference type="NCBI Taxonomy" id="937251"/>
    <lineage>
        <taxon>Bacteria</taxon>
        <taxon>Bacillati</taxon>
        <taxon>Bacillota</taxon>
        <taxon>Clostridia</taxon>
        <taxon>Eubacteriales</taxon>
        <taxon>Clostridiaceae</taxon>
        <taxon>Youngiibacter</taxon>
    </lineage>
</organism>
<dbReference type="InterPro" id="IPR054120">
    <property type="entry name" value="PBPA_dimer"/>
</dbReference>
<keyword evidence="1" id="KW-1133">Transmembrane helix</keyword>
<dbReference type="RefSeq" id="WP_209459895.1">
    <property type="nucleotide sequence ID" value="NZ_JAGGKC010000018.1"/>
</dbReference>
<dbReference type="InterPro" id="IPR012338">
    <property type="entry name" value="Beta-lactam/transpept-like"/>
</dbReference>
<dbReference type="GO" id="GO:0051301">
    <property type="term" value="P:cell division"/>
    <property type="evidence" value="ECO:0007669"/>
    <property type="project" value="UniProtKB-KW"/>
</dbReference>
<evidence type="ECO:0000259" key="2">
    <source>
        <dbReference type="Pfam" id="PF00905"/>
    </source>
</evidence>
<name>A0ABS4G580_9CLOT</name>
<feature type="domain" description="Penicillin-binding protein transpeptidase" evidence="2">
    <location>
        <begin position="172"/>
        <end position="486"/>
    </location>
</feature>
<keyword evidence="1" id="KW-0812">Transmembrane</keyword>
<dbReference type="Pfam" id="PF21922">
    <property type="entry name" value="PBP_dimer_2"/>
    <property type="match status" value="1"/>
</dbReference>
<dbReference type="PANTHER" id="PTHR30627:SF24">
    <property type="entry name" value="PENICILLIN-BINDING PROTEIN 4B"/>
    <property type="match status" value="1"/>
</dbReference>
<dbReference type="PANTHER" id="PTHR30627">
    <property type="entry name" value="PEPTIDOGLYCAN D,D-TRANSPEPTIDASE"/>
    <property type="match status" value="1"/>
</dbReference>
<dbReference type="Proteomes" id="UP001519271">
    <property type="component" value="Unassembled WGS sequence"/>
</dbReference>
<proteinExistence type="predicted"/>
<dbReference type="Pfam" id="PF00905">
    <property type="entry name" value="Transpeptidase"/>
    <property type="match status" value="1"/>
</dbReference>
<protein>
    <submittedName>
        <fullName evidence="4">Cell division protein FtsI/penicillin-binding protein 2</fullName>
    </submittedName>
</protein>
<reference evidence="4 5" key="1">
    <citation type="submission" date="2021-03" db="EMBL/GenBank/DDBJ databases">
        <title>Genomic Encyclopedia of Type Strains, Phase IV (KMG-IV): sequencing the most valuable type-strain genomes for metagenomic binning, comparative biology and taxonomic classification.</title>
        <authorList>
            <person name="Goeker M."/>
        </authorList>
    </citation>
    <scope>NUCLEOTIDE SEQUENCE [LARGE SCALE GENOMIC DNA]</scope>
    <source>
        <strain evidence="4 5">DSM 6139</strain>
    </source>
</reference>
<gene>
    <name evidence="4" type="ORF">J2Z34_002199</name>
</gene>
<evidence type="ECO:0000259" key="3">
    <source>
        <dbReference type="Pfam" id="PF21922"/>
    </source>
</evidence>
<dbReference type="Gene3D" id="3.40.710.10">
    <property type="entry name" value="DD-peptidase/beta-lactamase superfamily"/>
    <property type="match status" value="1"/>
</dbReference>
<accession>A0ABS4G580</accession>
<evidence type="ECO:0000313" key="5">
    <source>
        <dbReference type="Proteomes" id="UP001519271"/>
    </source>
</evidence>
<keyword evidence="4" id="KW-0131">Cell cycle</keyword>
<dbReference type="EMBL" id="JAGGKC010000018">
    <property type="protein sequence ID" value="MBP1919703.1"/>
    <property type="molecule type" value="Genomic_DNA"/>
</dbReference>
<dbReference type="InterPro" id="IPR001460">
    <property type="entry name" value="PCN-bd_Tpept"/>
</dbReference>
<dbReference type="InterPro" id="IPR050515">
    <property type="entry name" value="Beta-lactam/transpept"/>
</dbReference>
<keyword evidence="4" id="KW-0132">Cell division</keyword>
<feature type="transmembrane region" description="Helical" evidence="1">
    <location>
        <begin position="16"/>
        <end position="37"/>
    </location>
</feature>
<comment type="caution">
    <text evidence="4">The sequence shown here is derived from an EMBL/GenBank/DDBJ whole genome shotgun (WGS) entry which is preliminary data.</text>
</comment>
<sequence>MGDDTRIRVLNRNIRLLSYTLLALFLGVMSYMIYFQVFMAEEIEAKQGNVRYLAKTNKVLRGNIYDRDGNVLSFSERQEDGTQKRVYSGGTPFSHPLGYASAQYGVAELEKRMQEHLTNYSFDLTLSAKDFLGMLKNPDSYVGEEKYGDNVVTTLDSKLQRAAFDSLGSQYGVVVAMDPSTGEILAMVSTPTYNPSKIDTDYESYRNDTDGVMVNFANVGLYPPGSSFKVVTLASALQNMGNALGRTFEDKGKIEFADGTVLPNLNNRAYGTIGLEEALVVSSNVVFGTVAMEIGNAALRKTAESFGFNERFSFHDINLEASKFPELSKSQGGEIAQTGIGQGEVLASPLLMAMITSAIANDGVMMQPRLVSAVTSHDGSIRGAFDAKALKTPISKEDSDTIAAFMKEVVDQSSSANLKNLEKLSAAGKTGSAQYSELVYEEIVTGVHSWFIGFAPYEDPKIAIAVIVRGGGSGAGAAAEVAEDVISAYLGK</sequence>
<keyword evidence="1" id="KW-0472">Membrane</keyword>
<dbReference type="Gene3D" id="3.90.1310.10">
    <property type="entry name" value="Penicillin-binding protein 2a (Domain 2)"/>
    <property type="match status" value="1"/>
</dbReference>
<evidence type="ECO:0000313" key="4">
    <source>
        <dbReference type="EMBL" id="MBP1919703.1"/>
    </source>
</evidence>
<feature type="domain" description="Penicillin binding protein A dimerisation" evidence="3">
    <location>
        <begin position="61"/>
        <end position="124"/>
    </location>
</feature>